<feature type="domain" description="ZZ-type" evidence="7">
    <location>
        <begin position="302"/>
        <end position="355"/>
    </location>
</feature>
<dbReference type="PANTHER" id="PTHR20930">
    <property type="entry name" value="OVARIAN CARCINOMA ANTIGEN CA125-RELATED"/>
    <property type="match status" value="1"/>
</dbReference>
<keyword evidence="5" id="KW-0175">Coiled coil</keyword>
<dbReference type="Gene3D" id="1.10.8.10">
    <property type="entry name" value="DNA helicase RuvA subunit, C-terminal domain"/>
    <property type="match status" value="1"/>
</dbReference>
<dbReference type="Pfam" id="PF00569">
    <property type="entry name" value="ZZ"/>
    <property type="match status" value="2"/>
</dbReference>
<evidence type="ECO:0000259" key="7">
    <source>
        <dbReference type="PROSITE" id="PS50135"/>
    </source>
</evidence>
<dbReference type="OrthoDB" id="661148at2759"/>
<feature type="compositionally biased region" description="Basic and acidic residues" evidence="6">
    <location>
        <begin position="829"/>
        <end position="838"/>
    </location>
</feature>
<dbReference type="Proteomes" id="UP000253551">
    <property type="component" value="Unassembled WGS sequence"/>
</dbReference>
<evidence type="ECO:0000256" key="6">
    <source>
        <dbReference type="SAM" id="MobiDB-lite"/>
    </source>
</evidence>
<keyword evidence="9" id="KW-1185">Reference proteome</keyword>
<feature type="domain" description="ZZ-type" evidence="7">
    <location>
        <begin position="378"/>
        <end position="431"/>
    </location>
</feature>
<dbReference type="InterPro" id="IPR013783">
    <property type="entry name" value="Ig-like_fold"/>
</dbReference>
<dbReference type="InterPro" id="IPR043145">
    <property type="entry name" value="Znf_ZZ_sf"/>
</dbReference>
<gene>
    <name evidence="8" type="ORF">CU098_011926</name>
</gene>
<feature type="region of interest" description="Disordered" evidence="6">
    <location>
        <begin position="457"/>
        <end position="478"/>
    </location>
</feature>
<reference evidence="8 9" key="1">
    <citation type="journal article" date="2018" name="G3 (Bethesda)">
        <title>Phylogenetic and Phylogenomic Definition of Rhizopus Species.</title>
        <authorList>
            <person name="Gryganskyi A.P."/>
            <person name="Golan J."/>
            <person name="Dolatabadi S."/>
            <person name="Mondo S."/>
            <person name="Robb S."/>
            <person name="Idnurm A."/>
            <person name="Muszewska A."/>
            <person name="Steczkiewicz K."/>
            <person name="Masonjones S."/>
            <person name="Liao H.L."/>
            <person name="Gajdeczka M.T."/>
            <person name="Anike F."/>
            <person name="Vuek A."/>
            <person name="Anishchenko I.M."/>
            <person name="Voigt K."/>
            <person name="de Hoog G.S."/>
            <person name="Smith M.E."/>
            <person name="Heitman J."/>
            <person name="Vilgalys R."/>
            <person name="Stajich J.E."/>
        </authorList>
    </citation>
    <scope>NUCLEOTIDE SEQUENCE [LARGE SCALE GENOMIC DNA]</scope>
    <source>
        <strain evidence="8 9">LSU 92-RS-03</strain>
    </source>
</reference>
<dbReference type="SMART" id="SM00291">
    <property type="entry name" value="ZnF_ZZ"/>
    <property type="match status" value="3"/>
</dbReference>
<evidence type="ECO:0000256" key="1">
    <source>
        <dbReference type="ARBA" id="ARBA00022723"/>
    </source>
</evidence>
<dbReference type="PROSITE" id="PS50135">
    <property type="entry name" value="ZF_ZZ_2"/>
    <property type="match status" value="2"/>
</dbReference>
<accession>A0A367KX91</accession>
<dbReference type="CDD" id="cd02340">
    <property type="entry name" value="ZZ_NBR1_like"/>
    <property type="match status" value="1"/>
</dbReference>
<dbReference type="Gene3D" id="3.30.60.90">
    <property type="match status" value="3"/>
</dbReference>
<dbReference type="SUPFAM" id="SSF57850">
    <property type="entry name" value="RING/U-box"/>
    <property type="match status" value="3"/>
</dbReference>
<comment type="caution">
    <text evidence="8">The sequence shown here is derived from an EMBL/GenBank/DDBJ whole genome shotgun (WGS) entry which is preliminary data.</text>
</comment>
<organism evidence="8 9">
    <name type="scientific">Rhizopus stolonifer</name>
    <name type="common">Rhizopus nigricans</name>
    <dbReference type="NCBI Taxonomy" id="4846"/>
    <lineage>
        <taxon>Eukaryota</taxon>
        <taxon>Fungi</taxon>
        <taxon>Fungi incertae sedis</taxon>
        <taxon>Mucoromycota</taxon>
        <taxon>Mucoromycotina</taxon>
        <taxon>Mucoromycetes</taxon>
        <taxon>Mucorales</taxon>
        <taxon>Mucorineae</taxon>
        <taxon>Rhizopodaceae</taxon>
        <taxon>Rhizopus</taxon>
    </lineage>
</organism>
<dbReference type="Gene3D" id="2.60.40.10">
    <property type="entry name" value="Immunoglobulins"/>
    <property type="match status" value="1"/>
</dbReference>
<dbReference type="STRING" id="4846.A0A367KX91"/>
<evidence type="ECO:0000313" key="8">
    <source>
        <dbReference type="EMBL" id="RCI06811.1"/>
    </source>
</evidence>
<feature type="region of interest" description="Disordered" evidence="6">
    <location>
        <begin position="934"/>
        <end position="959"/>
    </location>
</feature>
<protein>
    <recommendedName>
        <fullName evidence="7">ZZ-type domain-containing protein</fullName>
    </recommendedName>
</protein>
<feature type="compositionally biased region" description="Basic and acidic residues" evidence="6">
    <location>
        <begin position="937"/>
        <end position="954"/>
    </location>
</feature>
<keyword evidence="3" id="KW-0862">Zinc</keyword>
<name>A0A367KX91_RHIST</name>
<dbReference type="CDD" id="cd14947">
    <property type="entry name" value="NBR1_like"/>
    <property type="match status" value="1"/>
</dbReference>
<evidence type="ECO:0000256" key="4">
    <source>
        <dbReference type="PROSITE-ProRule" id="PRU00228"/>
    </source>
</evidence>
<evidence type="ECO:0000256" key="5">
    <source>
        <dbReference type="SAM" id="Coils"/>
    </source>
</evidence>
<dbReference type="CDD" id="cd02249">
    <property type="entry name" value="ZZ"/>
    <property type="match status" value="2"/>
</dbReference>
<dbReference type="Pfam" id="PF16158">
    <property type="entry name" value="N_BRCA1_IG"/>
    <property type="match status" value="1"/>
</dbReference>
<dbReference type="PANTHER" id="PTHR20930:SF0">
    <property type="entry name" value="PROTEIN ILRUN"/>
    <property type="match status" value="1"/>
</dbReference>
<keyword evidence="2 4" id="KW-0863">Zinc-finger</keyword>
<sequence length="1022" mass="116663">MTWGDPPEEDCYSYENFKAKVRKVFRFSQDFDFYFTYNYRGTAMIVSNKNEYITSHRLVLRDGNGEMVSHFLLHPLSDTTNVGLDNLSFSHNSQELIAESAAGSVAGSVADSVNGSINNSVNSAISSFESNLSSFQSNMEKNMQNINMTMEENTRAITASVEEKIKHISLSVEKKIQELAATMEKNVQLAEKNASKSTNESVEMIIKSATQLYNSIASRPKANEEIYESPQFDVLCNTCYSPIRGYKQIVTLVYHLFISLRTRQRWRCETCEDFDLCSTCKCHMTHHPDHKFRFIKEDTNDQILYTCDYCNSDIVGIRHTCTSCPDFDLCYSCFGSVQENHPPKHTFIAQLVGNEVKKSKPKKRSFDTKKNTTSVVQHPYVSCDHCDGDVNGIRYKCGHCPDYDLCEKCEKKAPKVHFKDHVFLKIREPIRSYTNKALLPRFLNLSKQDSVSVVEKPNEMADKKTPSLVISTPQPPVDIKPSEPLAERKHSLLMMQKKLQDDYEARAKLIKTVEHEAKAAIQHGLSLSKRKNEALYKDSHTQTSKTEQVASESLLEQSETVKKVEPKKEKTVVVLRSKQSPEKTQEVTVLKHSEEKQKSFYDESQESIVLERYEKLVKKSQEDVILNHPEEKQKETPKQVNKVVVSTEEEQKGDRNLQEISSQFLADLNIPDGTLVEPKKNFIKMWKVKNNGTVSWPAGSRLLFNGGGIFKPYPTSYPEGFIIPSVQPGEEACITAELQSPDAPGSYSSIFCFITPDGTRFGDQLWCSIEVPEEEKQTIMDHSMIYPTISTQDNHSVITTTDQDTLDYFAESQSSSPELRFSSDDFLEDDRSSKHHAEEEDNCETESVSSNEYFLIESEHANDMMDNESDDKAVNKTMNKELEESINEKLKETIYEEFEDAVNEEFEETINEKPKKEESEDFSDVISENYSHVTSEALHKSDDEYSQISKKESNEELNNSYTSSTTVKLNRNDKVAEDFIYKPQLTQLHEMGFSCDDLSVELLYMHEGKVDKVIVDLLESNY</sequence>
<dbReference type="SUPFAM" id="SSF46934">
    <property type="entry name" value="UBA-like"/>
    <property type="match status" value="1"/>
</dbReference>
<evidence type="ECO:0000256" key="2">
    <source>
        <dbReference type="ARBA" id="ARBA00022771"/>
    </source>
</evidence>
<dbReference type="EMBL" id="PJQM01000081">
    <property type="protein sequence ID" value="RCI06811.1"/>
    <property type="molecule type" value="Genomic_DNA"/>
</dbReference>
<dbReference type="InterPro" id="IPR032350">
    <property type="entry name" value="Nbr1_FW"/>
</dbReference>
<proteinExistence type="predicted"/>
<feature type="coiled-coil region" evidence="5">
    <location>
        <begin position="173"/>
        <end position="200"/>
    </location>
</feature>
<evidence type="ECO:0000313" key="9">
    <source>
        <dbReference type="Proteomes" id="UP000253551"/>
    </source>
</evidence>
<feature type="region of interest" description="Disordered" evidence="6">
    <location>
        <begin position="812"/>
        <end position="850"/>
    </location>
</feature>
<dbReference type="InterPro" id="IPR000433">
    <property type="entry name" value="Znf_ZZ"/>
</dbReference>
<dbReference type="AlphaFoldDB" id="A0A367KX91"/>
<dbReference type="PROSITE" id="PS01357">
    <property type="entry name" value="ZF_ZZ_1"/>
    <property type="match status" value="1"/>
</dbReference>
<evidence type="ECO:0000256" key="3">
    <source>
        <dbReference type="ARBA" id="ARBA00022833"/>
    </source>
</evidence>
<dbReference type="InterPro" id="IPR009060">
    <property type="entry name" value="UBA-like_sf"/>
</dbReference>
<dbReference type="GO" id="GO:0008270">
    <property type="term" value="F:zinc ion binding"/>
    <property type="evidence" value="ECO:0007669"/>
    <property type="project" value="UniProtKB-KW"/>
</dbReference>
<keyword evidence="1" id="KW-0479">Metal-binding</keyword>